<protein>
    <submittedName>
        <fullName evidence="2">Thioredoxin-like domain-containing protein</fullName>
    </submittedName>
</protein>
<dbReference type="InterPro" id="IPR036249">
    <property type="entry name" value="Thioredoxin-like_sf"/>
</dbReference>
<gene>
    <name evidence="2" type="ORF">ACFQHR_01600</name>
</gene>
<feature type="domain" description="Thioredoxin" evidence="1">
    <location>
        <begin position="1"/>
        <end position="147"/>
    </location>
</feature>
<dbReference type="RefSeq" id="WP_066619988.1">
    <property type="nucleotide sequence ID" value="NZ_JBHSYQ010000003.1"/>
</dbReference>
<accession>A0ABW2DIU7</accession>
<evidence type="ECO:0000313" key="3">
    <source>
        <dbReference type="Proteomes" id="UP001596405"/>
    </source>
</evidence>
<organism evidence="2 3">
    <name type="scientific">Rufibacter roseus</name>
    <dbReference type="NCBI Taxonomy" id="1567108"/>
    <lineage>
        <taxon>Bacteria</taxon>
        <taxon>Pseudomonadati</taxon>
        <taxon>Bacteroidota</taxon>
        <taxon>Cytophagia</taxon>
        <taxon>Cytophagales</taxon>
        <taxon>Hymenobacteraceae</taxon>
        <taxon>Rufibacter</taxon>
    </lineage>
</organism>
<name>A0ABW2DIU7_9BACT</name>
<dbReference type="InterPro" id="IPR012336">
    <property type="entry name" value="Thioredoxin-like_fold"/>
</dbReference>
<proteinExistence type="predicted"/>
<comment type="caution">
    <text evidence="2">The sequence shown here is derived from an EMBL/GenBank/DDBJ whole genome shotgun (WGS) entry which is preliminary data.</text>
</comment>
<dbReference type="Gene3D" id="3.40.30.10">
    <property type="entry name" value="Glutaredoxin"/>
    <property type="match status" value="1"/>
</dbReference>
<evidence type="ECO:0000313" key="2">
    <source>
        <dbReference type="EMBL" id="MFC6996294.1"/>
    </source>
</evidence>
<dbReference type="Proteomes" id="UP001596405">
    <property type="component" value="Unassembled WGS sequence"/>
</dbReference>
<dbReference type="InterPro" id="IPR013766">
    <property type="entry name" value="Thioredoxin_domain"/>
</dbReference>
<evidence type="ECO:0000259" key="1">
    <source>
        <dbReference type="PROSITE" id="PS51352"/>
    </source>
</evidence>
<dbReference type="PANTHER" id="PTHR46388">
    <property type="entry name" value="NHL REPEAT-CONTAINING PROTEIN 2"/>
    <property type="match status" value="1"/>
</dbReference>
<dbReference type="SUPFAM" id="SSF52833">
    <property type="entry name" value="Thioredoxin-like"/>
    <property type="match status" value="1"/>
</dbReference>
<keyword evidence="3" id="KW-1185">Reference proteome</keyword>
<dbReference type="Pfam" id="PF13905">
    <property type="entry name" value="Thioredoxin_8"/>
    <property type="match status" value="1"/>
</dbReference>
<reference evidence="3" key="1">
    <citation type="journal article" date="2019" name="Int. J. Syst. Evol. Microbiol.">
        <title>The Global Catalogue of Microorganisms (GCM) 10K type strain sequencing project: providing services to taxonomists for standard genome sequencing and annotation.</title>
        <authorList>
            <consortium name="The Broad Institute Genomics Platform"/>
            <consortium name="The Broad Institute Genome Sequencing Center for Infectious Disease"/>
            <person name="Wu L."/>
            <person name="Ma J."/>
        </authorList>
    </citation>
    <scope>NUCLEOTIDE SEQUENCE [LARGE SCALE GENOMIC DNA]</scope>
    <source>
        <strain evidence="3">CGMCC 4.7393</strain>
    </source>
</reference>
<dbReference type="SUPFAM" id="SSF101898">
    <property type="entry name" value="NHL repeat"/>
    <property type="match status" value="1"/>
</dbReference>
<dbReference type="Gene3D" id="2.120.10.30">
    <property type="entry name" value="TolB, C-terminal domain"/>
    <property type="match status" value="2"/>
</dbReference>
<dbReference type="InterPro" id="IPR011042">
    <property type="entry name" value="6-blade_b-propeller_TolB-like"/>
</dbReference>
<dbReference type="PROSITE" id="PS51352">
    <property type="entry name" value="THIOREDOXIN_2"/>
    <property type="match status" value="1"/>
</dbReference>
<sequence>MLTGRVNAPEINTRHGWLNTDRAYSLKDFRGKIVLLDFWTFGCINCQHLLPDLKQLEKEYPQELVVIGVHSGKFDAEKRLNAIRQAILKFGIEHPVVNDADFEVWKQYAVSAWPTVALIDPNGKIVGQKPGEGIYDIIKPHIEELIQSFGDKIDRTPFPFKREKANSRFLRFPSKLIADESGDLYVSDSGHNRILKLNTNGQVLEVIGSGIQGFENGNNAEARFSEPHGLAIYNDFLYIADAGNHAIRKVNLATREVTTAAGTGEVSYYFFFDQLDEPVHPNSPWDLCLDGDHLYIASAGNHQLLCMNLETEKVYRFAGTGREALADGILREAAFNQPSGLTILDRTLYVADPEASAVRAVNLEQGTVTTLIGRGLFEFGDEDGDFYDAYLQHCIGITHHAKKLYLADTYNGKVKVLDLQKEQIKTVVAGLDEPNDVLFHQGSLWITNTNAHELWKVNLETGEREIIDVHLSLS</sequence>
<dbReference type="EMBL" id="JBHSYQ010000003">
    <property type="protein sequence ID" value="MFC6996294.1"/>
    <property type="molecule type" value="Genomic_DNA"/>
</dbReference>
<dbReference type="PANTHER" id="PTHR46388:SF2">
    <property type="entry name" value="NHL REPEAT-CONTAINING PROTEIN 2"/>
    <property type="match status" value="1"/>
</dbReference>